<gene>
    <name evidence="2" type="ORF">HHL27_02250</name>
</gene>
<keyword evidence="3" id="KW-1185">Reference proteome</keyword>
<keyword evidence="1" id="KW-0732">Signal</keyword>
<comment type="caution">
    <text evidence="2">The sequence shown here is derived from an EMBL/GenBank/DDBJ whole genome shotgun (WGS) entry which is preliminary data.</text>
</comment>
<accession>A0A7Y0BMH7</accession>
<proteinExistence type="predicted"/>
<evidence type="ECO:0008006" key="4">
    <source>
        <dbReference type="Google" id="ProtNLM"/>
    </source>
</evidence>
<feature type="chain" id="PRO_5031224386" description="DUF3298 domain-containing protein" evidence="1">
    <location>
        <begin position="21"/>
        <end position="368"/>
    </location>
</feature>
<feature type="signal peptide" evidence="1">
    <location>
        <begin position="1"/>
        <end position="20"/>
    </location>
</feature>
<dbReference type="EMBL" id="JABBGM010000001">
    <property type="protein sequence ID" value="NML92491.1"/>
    <property type="molecule type" value="Genomic_DNA"/>
</dbReference>
<dbReference type="RefSeq" id="WP_169491732.1">
    <property type="nucleotide sequence ID" value="NZ_JABBGM010000001.1"/>
</dbReference>
<evidence type="ECO:0000313" key="3">
    <source>
        <dbReference type="Proteomes" id="UP000583556"/>
    </source>
</evidence>
<evidence type="ECO:0000256" key="1">
    <source>
        <dbReference type="SAM" id="SignalP"/>
    </source>
</evidence>
<organism evidence="2 3">
    <name type="scientific">Novosphingobium olei</name>
    <dbReference type="NCBI Taxonomy" id="2728851"/>
    <lineage>
        <taxon>Bacteria</taxon>
        <taxon>Pseudomonadati</taxon>
        <taxon>Pseudomonadota</taxon>
        <taxon>Alphaproteobacteria</taxon>
        <taxon>Sphingomonadales</taxon>
        <taxon>Sphingomonadaceae</taxon>
        <taxon>Novosphingobium</taxon>
    </lineage>
</organism>
<dbReference type="Proteomes" id="UP000583556">
    <property type="component" value="Unassembled WGS sequence"/>
</dbReference>
<reference evidence="2 3" key="1">
    <citation type="submission" date="2020-04" db="EMBL/GenBank/DDBJ databases">
        <title>Novosphingobium sp. TW-4 isolated from soil.</title>
        <authorList>
            <person name="Dahal R.H."/>
            <person name="Chaudhary D.K."/>
        </authorList>
    </citation>
    <scope>NUCLEOTIDE SEQUENCE [LARGE SCALE GENOMIC DNA]</scope>
    <source>
        <strain evidence="2 3">TW-4</strain>
    </source>
</reference>
<evidence type="ECO:0000313" key="2">
    <source>
        <dbReference type="EMBL" id="NML92491.1"/>
    </source>
</evidence>
<sequence length="368" mass="39221">MRRLLAALVALCLLPSPAFAKAPWPEGLWRGTLGTAPVQVCLERNGLDELEGSYFYLRHLRPIALRLDGKLLQEDGGAIWTLRKGTGANLEGTWQRAKRALPIRLMPVAWKPAETWDGPCGSRAFIAPRLKPVTISRRAPQAKASLGYDELHYDVGAAFDSVDIASFALKPQLPGDAAINAAVALDPLKPGSVADFAECMAGNLSSLGTDGDFSLALTPQAVRGDFLTVAVAQGYFCGGAHPDAVTTYRTFDRRTGKEFALTDWLASSARQPIDGDTSAGSLIQPTEALRKVILAHFPRPADDTEGCFDLVASSEFWTVSLTSDGFAFEPSLPHVAAACGDVAALPFAALAPYLSSAGKAGVARITRR</sequence>
<protein>
    <recommendedName>
        <fullName evidence="4">DUF3298 domain-containing protein</fullName>
    </recommendedName>
</protein>
<dbReference type="AlphaFoldDB" id="A0A7Y0BMH7"/>
<name>A0A7Y0BMH7_9SPHN</name>